<evidence type="ECO:0000313" key="2">
    <source>
        <dbReference type="EMBL" id="GGC25638.1"/>
    </source>
</evidence>
<sequence>MMKRLIANSLFILGVALLSFGSINPAISSDGISICTQLGKCQSKGGYVDVIVPGSGGMEGQTVHVCGLTEGQICCQDCTPQ</sequence>
<dbReference type="EMBL" id="BMFD01000001">
    <property type="protein sequence ID" value="GGC25638.1"/>
    <property type="molecule type" value="Genomic_DNA"/>
</dbReference>
<name>A0ABQ1LLP9_9BACT</name>
<gene>
    <name evidence="2" type="ORF">GCM10010993_00900</name>
</gene>
<evidence type="ECO:0000313" key="3">
    <source>
        <dbReference type="Proteomes" id="UP000635885"/>
    </source>
</evidence>
<protein>
    <recommendedName>
        <fullName evidence="4">Secreted protein</fullName>
    </recommendedName>
</protein>
<organism evidence="2 3">
    <name type="scientific">Belliella aquatica</name>
    <dbReference type="NCBI Taxonomy" id="1323734"/>
    <lineage>
        <taxon>Bacteria</taxon>
        <taxon>Pseudomonadati</taxon>
        <taxon>Bacteroidota</taxon>
        <taxon>Cytophagia</taxon>
        <taxon>Cytophagales</taxon>
        <taxon>Cyclobacteriaceae</taxon>
        <taxon>Belliella</taxon>
    </lineage>
</organism>
<keyword evidence="3" id="KW-1185">Reference proteome</keyword>
<comment type="caution">
    <text evidence="2">The sequence shown here is derived from an EMBL/GenBank/DDBJ whole genome shotgun (WGS) entry which is preliminary data.</text>
</comment>
<reference evidence="3" key="1">
    <citation type="journal article" date="2019" name="Int. J. Syst. Evol. Microbiol.">
        <title>The Global Catalogue of Microorganisms (GCM) 10K type strain sequencing project: providing services to taxonomists for standard genome sequencing and annotation.</title>
        <authorList>
            <consortium name="The Broad Institute Genomics Platform"/>
            <consortium name="The Broad Institute Genome Sequencing Center for Infectious Disease"/>
            <person name="Wu L."/>
            <person name="Ma J."/>
        </authorList>
    </citation>
    <scope>NUCLEOTIDE SEQUENCE [LARGE SCALE GENOMIC DNA]</scope>
    <source>
        <strain evidence="3">CGMCC 1.12479</strain>
    </source>
</reference>
<proteinExistence type="predicted"/>
<keyword evidence="1" id="KW-0732">Signal</keyword>
<dbReference type="RefSeq" id="WP_188438494.1">
    <property type="nucleotide sequence ID" value="NZ_BMFD01000001.1"/>
</dbReference>
<evidence type="ECO:0008006" key="4">
    <source>
        <dbReference type="Google" id="ProtNLM"/>
    </source>
</evidence>
<evidence type="ECO:0000256" key="1">
    <source>
        <dbReference type="SAM" id="SignalP"/>
    </source>
</evidence>
<feature type="signal peptide" evidence="1">
    <location>
        <begin position="1"/>
        <end position="28"/>
    </location>
</feature>
<dbReference type="Proteomes" id="UP000635885">
    <property type="component" value="Unassembled WGS sequence"/>
</dbReference>
<feature type="chain" id="PRO_5045439304" description="Secreted protein" evidence="1">
    <location>
        <begin position="29"/>
        <end position="81"/>
    </location>
</feature>
<accession>A0ABQ1LLP9</accession>